<feature type="transmembrane region" description="Helical" evidence="8">
    <location>
        <begin position="368"/>
        <end position="390"/>
    </location>
</feature>
<reference evidence="9" key="1">
    <citation type="submission" date="2023-03" db="EMBL/GenBank/DDBJ databases">
        <title>Mating type loci evolution in Malassezia.</title>
        <authorList>
            <person name="Coelho M.A."/>
        </authorList>
    </citation>
    <scope>NUCLEOTIDE SEQUENCE</scope>
    <source>
        <strain evidence="9">CBS 7876</strain>
    </source>
</reference>
<dbReference type="EMBL" id="CP119934">
    <property type="protein sequence ID" value="WFD01531.1"/>
    <property type="molecule type" value="Genomic_DNA"/>
</dbReference>
<evidence type="ECO:0000256" key="4">
    <source>
        <dbReference type="ARBA" id="ARBA00022692"/>
    </source>
</evidence>
<name>A0AAF0DWN9_9BASI</name>
<evidence type="ECO:0000256" key="2">
    <source>
        <dbReference type="ARBA" id="ARBA00007863"/>
    </source>
</evidence>
<protein>
    <recommendedName>
        <fullName evidence="11">EamA domain-containing protein</fullName>
    </recommendedName>
</protein>
<dbReference type="SUPFAM" id="SSF103481">
    <property type="entry name" value="Multidrug resistance efflux transporter EmrE"/>
    <property type="match status" value="1"/>
</dbReference>
<dbReference type="Proteomes" id="UP001214603">
    <property type="component" value="Chromosome 1"/>
</dbReference>
<organism evidence="9 10">
    <name type="scientific">Malassezia obtusa</name>
    <dbReference type="NCBI Taxonomy" id="76774"/>
    <lineage>
        <taxon>Eukaryota</taxon>
        <taxon>Fungi</taxon>
        <taxon>Dikarya</taxon>
        <taxon>Basidiomycota</taxon>
        <taxon>Ustilaginomycotina</taxon>
        <taxon>Malasseziomycetes</taxon>
        <taxon>Malasseziales</taxon>
        <taxon>Malasseziaceae</taxon>
        <taxon>Malassezia</taxon>
    </lineage>
</organism>
<evidence type="ECO:0000256" key="1">
    <source>
        <dbReference type="ARBA" id="ARBA00004141"/>
    </source>
</evidence>
<comment type="similarity">
    <text evidence="2">Belongs to the SLC35F solute transporter family.</text>
</comment>
<keyword evidence="10" id="KW-1185">Reference proteome</keyword>
<feature type="transmembrane region" description="Helical" evidence="8">
    <location>
        <begin position="303"/>
        <end position="321"/>
    </location>
</feature>
<evidence type="ECO:0000256" key="7">
    <source>
        <dbReference type="SAM" id="MobiDB-lite"/>
    </source>
</evidence>
<dbReference type="Pfam" id="PF06027">
    <property type="entry name" value="SLC35F"/>
    <property type="match status" value="1"/>
</dbReference>
<accession>A0AAF0DWN9</accession>
<evidence type="ECO:0000256" key="8">
    <source>
        <dbReference type="SAM" id="Phobius"/>
    </source>
</evidence>
<evidence type="ECO:0008006" key="11">
    <source>
        <dbReference type="Google" id="ProtNLM"/>
    </source>
</evidence>
<dbReference type="GO" id="GO:0000329">
    <property type="term" value="C:fungal-type vacuole membrane"/>
    <property type="evidence" value="ECO:0007669"/>
    <property type="project" value="TreeGrafter"/>
</dbReference>
<feature type="transmembrane region" description="Helical" evidence="8">
    <location>
        <begin position="422"/>
        <end position="442"/>
    </location>
</feature>
<sequence length="448" mass="48444">MTPANGYAAGAGLVLLVDVLWTTSNFLANTVLTHGYNKPFAMTYLSTASFATYLLPFAFLYWHARDARRRTDTEPAPWYEHLGFRLPPMYPTPPELLTSTQLGEPTRRERSLPARPELRPLRPSSIDGRRPRSNLNVRIDIADASHKQRPRNPLGRGRSWTVRGLGEREELMPRTATPTYGSEEEEESASETSVQFVPASELPPLSIVETGVLAMQFATVWFAANWSFIAALGYTSVASGTTLGASSGFFTLLLGSMVGTDSFSPGKLASVVLSFFGVSLVTWADSGAVPAANAAARPLLGDLLAIVSAMCFAVYVTLLKVRIGSEDRISMPLFLGFVGLFNIVAFWPVGVLLDWLGVEELALPSDELMWLGLVVNTAITVVSDFAYLLAMLKSSPLFTTVGLSLTIPMAALGGMVSDPSSIHVQNAIGSILVLMSFGAIAWEENRSA</sequence>
<keyword evidence="3" id="KW-0813">Transport</keyword>
<evidence type="ECO:0000256" key="6">
    <source>
        <dbReference type="ARBA" id="ARBA00023136"/>
    </source>
</evidence>
<dbReference type="InterPro" id="IPR037185">
    <property type="entry name" value="EmrE-like"/>
</dbReference>
<dbReference type="AlphaFoldDB" id="A0AAF0DWN9"/>
<feature type="region of interest" description="Disordered" evidence="7">
    <location>
        <begin position="93"/>
        <end position="195"/>
    </location>
</feature>
<feature type="compositionally biased region" description="Basic and acidic residues" evidence="7">
    <location>
        <begin position="105"/>
        <end position="120"/>
    </location>
</feature>
<keyword evidence="4 8" id="KW-0812">Transmembrane</keyword>
<feature type="transmembrane region" description="Helical" evidence="8">
    <location>
        <begin position="40"/>
        <end position="62"/>
    </location>
</feature>
<evidence type="ECO:0000256" key="3">
    <source>
        <dbReference type="ARBA" id="ARBA00022448"/>
    </source>
</evidence>
<feature type="transmembrane region" description="Helical" evidence="8">
    <location>
        <begin position="205"/>
        <end position="224"/>
    </location>
</feature>
<feature type="transmembrane region" description="Helical" evidence="8">
    <location>
        <begin position="266"/>
        <end position="283"/>
    </location>
</feature>
<evidence type="ECO:0000256" key="5">
    <source>
        <dbReference type="ARBA" id="ARBA00022989"/>
    </source>
</evidence>
<feature type="transmembrane region" description="Helical" evidence="8">
    <location>
        <begin position="230"/>
        <end position="254"/>
    </location>
</feature>
<evidence type="ECO:0000313" key="9">
    <source>
        <dbReference type="EMBL" id="WFD01531.1"/>
    </source>
</evidence>
<gene>
    <name evidence="9" type="ORF">MOBT1_000198</name>
</gene>
<dbReference type="PANTHER" id="PTHR23051:SF0">
    <property type="entry name" value="SOLUTE CARRIER FAMILY 35 MEMBER F5"/>
    <property type="match status" value="1"/>
</dbReference>
<dbReference type="PANTHER" id="PTHR23051">
    <property type="entry name" value="SOLUTE CARRIER FAMILY 35, MEMBER F5"/>
    <property type="match status" value="1"/>
</dbReference>
<feature type="transmembrane region" description="Helical" evidence="8">
    <location>
        <begin position="397"/>
        <end position="416"/>
    </location>
</feature>
<dbReference type="GO" id="GO:0022857">
    <property type="term" value="F:transmembrane transporter activity"/>
    <property type="evidence" value="ECO:0007669"/>
    <property type="project" value="InterPro"/>
</dbReference>
<proteinExistence type="inferred from homology"/>
<keyword evidence="6 8" id="KW-0472">Membrane</keyword>
<feature type="transmembrane region" description="Helical" evidence="8">
    <location>
        <begin position="333"/>
        <end position="356"/>
    </location>
</feature>
<comment type="subcellular location">
    <subcellularLocation>
        <location evidence="1">Membrane</location>
        <topology evidence="1">Multi-pass membrane protein</topology>
    </subcellularLocation>
</comment>
<evidence type="ECO:0000313" key="10">
    <source>
        <dbReference type="Proteomes" id="UP001214603"/>
    </source>
</evidence>
<feature type="transmembrane region" description="Helical" evidence="8">
    <location>
        <begin position="7"/>
        <end position="28"/>
    </location>
</feature>
<dbReference type="InterPro" id="IPR009262">
    <property type="entry name" value="SLC35_F1/F2/F6"/>
</dbReference>
<keyword evidence="5 8" id="KW-1133">Transmembrane helix</keyword>